<keyword evidence="6" id="KW-1003">Cell membrane</keyword>
<evidence type="ECO:0000256" key="11">
    <source>
        <dbReference type="ARBA" id="ARBA00023136"/>
    </source>
</evidence>
<proteinExistence type="inferred from homology"/>
<dbReference type="SMART" id="SM01217">
    <property type="entry name" value="Fn3_like"/>
    <property type="match status" value="1"/>
</dbReference>
<comment type="caution">
    <text evidence="24">The sequence shown here is derived from an EMBL/GenBank/DDBJ whole genome shotgun (WGS) entry which is preliminary data.</text>
</comment>
<keyword evidence="12" id="KW-0325">Glycoprotein</keyword>
<evidence type="ECO:0000313" key="25">
    <source>
        <dbReference type="Proteomes" id="UP001365542"/>
    </source>
</evidence>
<feature type="region of interest" description="Disordered" evidence="21">
    <location>
        <begin position="1"/>
        <end position="68"/>
    </location>
</feature>
<dbReference type="EMBL" id="JAVHJO010000008">
    <property type="protein sequence ID" value="KAK6537810.1"/>
    <property type="molecule type" value="Genomic_DNA"/>
</dbReference>
<dbReference type="InterPro" id="IPR002772">
    <property type="entry name" value="Glyco_hydro_3_C"/>
</dbReference>
<dbReference type="FunFam" id="3.40.50.1700:FF:000003">
    <property type="entry name" value="Probable beta-glucosidase"/>
    <property type="match status" value="1"/>
</dbReference>
<feature type="compositionally biased region" description="Basic and acidic residues" evidence="21">
    <location>
        <begin position="16"/>
        <end position="42"/>
    </location>
</feature>
<dbReference type="FunFam" id="3.20.20.300:FF:000002">
    <property type="entry name" value="Probable beta-glucosidase"/>
    <property type="match status" value="1"/>
</dbReference>
<evidence type="ECO:0000256" key="5">
    <source>
        <dbReference type="ARBA" id="ARBA00012744"/>
    </source>
</evidence>
<dbReference type="InterPro" id="IPR036881">
    <property type="entry name" value="Glyco_hydro_3_C_sf"/>
</dbReference>
<comment type="pathway">
    <text evidence="3">Glycan metabolism; cellulose degradation.</text>
</comment>
<dbReference type="PRINTS" id="PR00133">
    <property type="entry name" value="GLHYDRLASE3"/>
</dbReference>
<evidence type="ECO:0000256" key="2">
    <source>
        <dbReference type="ARBA" id="ARBA00004401"/>
    </source>
</evidence>
<dbReference type="SUPFAM" id="SSF52279">
    <property type="entry name" value="Beta-D-glucan exohydrolase, C-terminal domain"/>
    <property type="match status" value="1"/>
</dbReference>
<dbReference type="EC" id="3.2.1.21" evidence="5"/>
<sequence>MHDEESGNRGVTEPFQLRELETRSQRREPSFDRQSDGDDVREALLSQSNRDGKGSPKSSFERERDVVAGRVREKKRSRKLVIGSGILSVLLVVGGGFVFTPASDFFFPYRLTSPPWYPSPKGGTVRSWEDSYKKAHQLVSKMTLAEKVNITTGTGWQMDFCVGNTGPAKFVGFPALCYQDGPLGLRFADNATAFPAGLTVAATWNRDLMYKRGEAHGTEARGKGVNILLGPALGPLGKHPAGGRNWEGFSPDPYLTGICAAQTIRGIQSAGIIATAKHFLLNEQEHFRQPWEWATPDAVSANIDDRTLHELYAWPFGDSVHAGVASIMCSYQRVNNTYSCENSKLLNGILKDELGFQGFVQSDWLAQRSGVTSSLNGLDVTMPGDGLRWANGDSLWGPNLSRAVLNGSLSLDRFNDMATRVVAAWYQLGQDEFPEDFAPNFSSWVRAETGLLHFGAGEGPKGITNKYINVQSDHKRIARAVATEGHVLVKNDNKILPLDISKYKKIGVYGSDAGPSPNNNPNYAKDRAGNLATLGSGWGSGAVEFPYLIDPLEALTERLKGNKDVKLTSILDNYAIKKVASSAAEQDLCLAFINADAGEGFSRVDDIRGDRNDLLAQRNGDILAKTVIENCKNTIVVIHSVGVVTVESWIENPNLKALVYGNLPAQESGNALADLLFGDTNFSGKLPFTVGKSLEDYGPGAPVMYFPNSISPQMNYSDRMYIDYRHFDAADIQPRFEFGFGLSYTTFKLSNIKFTPLQKKSAVPPPPPKPLDPPKYSDKIPPIEEAILPKGFKRLVKYVYPYIDSPKEIVTKPFPYPDGYDIVRPKSAAGGGEGGNPSLWEVVAEVEVTVENTGDVTGKEVVQVYVGYPTNEPRLKTGNPGDEGLGDFVDFPQKQLRGFEKVELGKGEKKTIKLSILRRDVSYWCVVRQNWIMPTSGEFTIYVGNSSRNLPLKATW</sequence>
<evidence type="ECO:0000256" key="13">
    <source>
        <dbReference type="ARBA" id="ARBA00023277"/>
    </source>
</evidence>
<evidence type="ECO:0000256" key="16">
    <source>
        <dbReference type="ARBA" id="ARBA00024983"/>
    </source>
</evidence>
<evidence type="ECO:0000256" key="14">
    <source>
        <dbReference type="ARBA" id="ARBA00023295"/>
    </source>
</evidence>
<dbReference type="InterPro" id="IPR026891">
    <property type="entry name" value="Fn3-like"/>
</dbReference>
<dbReference type="InterPro" id="IPR001764">
    <property type="entry name" value="Glyco_hydro_3_N"/>
</dbReference>
<keyword evidence="8" id="KW-0378">Hydrolase</keyword>
<dbReference type="GO" id="GO:0009251">
    <property type="term" value="P:glucan catabolic process"/>
    <property type="evidence" value="ECO:0007669"/>
    <property type="project" value="TreeGrafter"/>
</dbReference>
<dbReference type="InterPro" id="IPR017853">
    <property type="entry name" value="GH"/>
</dbReference>
<evidence type="ECO:0000256" key="4">
    <source>
        <dbReference type="ARBA" id="ARBA00005336"/>
    </source>
</evidence>
<keyword evidence="10 22" id="KW-1133">Transmembrane helix</keyword>
<dbReference type="InterPro" id="IPR050288">
    <property type="entry name" value="Cellulose_deg_GH3"/>
</dbReference>
<evidence type="ECO:0000256" key="20">
    <source>
        <dbReference type="ARBA" id="ARBA00041811"/>
    </source>
</evidence>
<feature type="transmembrane region" description="Helical" evidence="22">
    <location>
        <begin position="80"/>
        <end position="99"/>
    </location>
</feature>
<dbReference type="InterPro" id="IPR036962">
    <property type="entry name" value="Glyco_hydro_3_N_sf"/>
</dbReference>
<dbReference type="PANTHER" id="PTHR42715">
    <property type="entry name" value="BETA-GLUCOSIDASE"/>
    <property type="match status" value="1"/>
</dbReference>
<evidence type="ECO:0000256" key="18">
    <source>
        <dbReference type="ARBA" id="ARBA00041269"/>
    </source>
</evidence>
<dbReference type="Pfam" id="PF14310">
    <property type="entry name" value="Fn3-like"/>
    <property type="match status" value="1"/>
</dbReference>
<keyword evidence="7 22" id="KW-0812">Transmembrane</keyword>
<dbReference type="Pfam" id="PF00933">
    <property type="entry name" value="Glyco_hydro_3"/>
    <property type="match status" value="1"/>
</dbReference>
<evidence type="ECO:0000256" key="9">
    <source>
        <dbReference type="ARBA" id="ARBA00022968"/>
    </source>
</evidence>
<dbReference type="Pfam" id="PF01915">
    <property type="entry name" value="Glyco_hydro_3_C"/>
    <property type="match status" value="1"/>
</dbReference>
<comment type="subcellular location">
    <subcellularLocation>
        <location evidence="2">Cell membrane</location>
        <topology evidence="2">Single-pass type II membrane protein</topology>
    </subcellularLocation>
</comment>
<evidence type="ECO:0000256" key="3">
    <source>
        <dbReference type="ARBA" id="ARBA00004987"/>
    </source>
</evidence>
<dbReference type="InterPro" id="IPR013783">
    <property type="entry name" value="Ig-like_fold"/>
</dbReference>
<keyword evidence="11 22" id="KW-0472">Membrane</keyword>
<evidence type="ECO:0000313" key="24">
    <source>
        <dbReference type="EMBL" id="KAK6537810.1"/>
    </source>
</evidence>
<organism evidence="24 25">
    <name type="scientific">Orbilia ellipsospora</name>
    <dbReference type="NCBI Taxonomy" id="2528407"/>
    <lineage>
        <taxon>Eukaryota</taxon>
        <taxon>Fungi</taxon>
        <taxon>Dikarya</taxon>
        <taxon>Ascomycota</taxon>
        <taxon>Pezizomycotina</taxon>
        <taxon>Orbiliomycetes</taxon>
        <taxon>Orbiliales</taxon>
        <taxon>Orbiliaceae</taxon>
        <taxon>Orbilia</taxon>
    </lineage>
</organism>
<keyword evidence="25" id="KW-1185">Reference proteome</keyword>
<dbReference type="Gene3D" id="3.20.20.300">
    <property type="entry name" value="Glycoside hydrolase, family 3, N-terminal domain"/>
    <property type="match status" value="1"/>
</dbReference>
<keyword evidence="9" id="KW-0735">Signal-anchor</keyword>
<evidence type="ECO:0000256" key="17">
    <source>
        <dbReference type="ARBA" id="ARBA00039576"/>
    </source>
</evidence>
<keyword evidence="14" id="KW-0326">Glycosidase</keyword>
<feature type="domain" description="Fibronectin type III-like" evidence="23">
    <location>
        <begin position="860"/>
        <end position="947"/>
    </location>
</feature>
<gene>
    <name evidence="24" type="ORF">TWF694_010714</name>
</gene>
<dbReference type="Proteomes" id="UP001365542">
    <property type="component" value="Unassembled WGS sequence"/>
</dbReference>
<dbReference type="GO" id="GO:0008422">
    <property type="term" value="F:beta-glucosidase activity"/>
    <property type="evidence" value="ECO:0007669"/>
    <property type="project" value="UniProtKB-EC"/>
</dbReference>
<comment type="function">
    <text evidence="16">Beta-glucosidases are one of a number of cellulolytic enzymes involved in the degradation of cellulosic biomass. Catalyzes the last step releasing glucose from the inhibitory cellobiose.</text>
</comment>
<evidence type="ECO:0000256" key="15">
    <source>
        <dbReference type="ARBA" id="ARBA00023326"/>
    </source>
</evidence>
<evidence type="ECO:0000256" key="1">
    <source>
        <dbReference type="ARBA" id="ARBA00000448"/>
    </source>
</evidence>
<dbReference type="PANTHER" id="PTHR42715:SF20">
    <property type="entry name" value="BETA-GLUCOSIDASE E-RELATED"/>
    <property type="match status" value="1"/>
</dbReference>
<dbReference type="Gene3D" id="2.60.40.10">
    <property type="entry name" value="Immunoglobulins"/>
    <property type="match status" value="1"/>
</dbReference>
<dbReference type="GO" id="GO:0005886">
    <property type="term" value="C:plasma membrane"/>
    <property type="evidence" value="ECO:0007669"/>
    <property type="project" value="UniProtKB-SubCell"/>
</dbReference>
<comment type="catalytic activity">
    <reaction evidence="1">
        <text>Hydrolysis of terminal, non-reducing beta-D-glucosyl residues with release of beta-D-glucose.</text>
        <dbReference type="EC" id="3.2.1.21"/>
    </reaction>
</comment>
<dbReference type="SUPFAM" id="SSF51445">
    <property type="entry name" value="(Trans)glycosidases"/>
    <property type="match status" value="1"/>
</dbReference>
<keyword evidence="15" id="KW-0624">Polysaccharide degradation</keyword>
<dbReference type="AlphaFoldDB" id="A0AAV9X805"/>
<evidence type="ECO:0000259" key="23">
    <source>
        <dbReference type="SMART" id="SM01217"/>
    </source>
</evidence>
<dbReference type="Gene3D" id="3.40.50.1700">
    <property type="entry name" value="Glycoside hydrolase family 3 C-terminal domain"/>
    <property type="match status" value="1"/>
</dbReference>
<reference evidence="24 25" key="1">
    <citation type="submission" date="2019-10" db="EMBL/GenBank/DDBJ databases">
        <authorList>
            <person name="Palmer J.M."/>
        </authorList>
    </citation>
    <scope>NUCLEOTIDE SEQUENCE [LARGE SCALE GENOMIC DNA]</scope>
    <source>
        <strain evidence="24 25">TWF694</strain>
    </source>
</reference>
<evidence type="ECO:0000256" key="19">
    <source>
        <dbReference type="ARBA" id="ARBA00041599"/>
    </source>
</evidence>
<evidence type="ECO:0000256" key="8">
    <source>
        <dbReference type="ARBA" id="ARBA00022801"/>
    </source>
</evidence>
<accession>A0AAV9X805</accession>
<evidence type="ECO:0000256" key="6">
    <source>
        <dbReference type="ARBA" id="ARBA00022475"/>
    </source>
</evidence>
<keyword evidence="13" id="KW-0119">Carbohydrate metabolism</keyword>
<feature type="compositionally biased region" description="Basic and acidic residues" evidence="21">
    <location>
        <begin position="50"/>
        <end position="68"/>
    </location>
</feature>
<comment type="similarity">
    <text evidence="4">Belongs to the glycosyl hydrolase 3 family.</text>
</comment>
<evidence type="ECO:0000256" key="21">
    <source>
        <dbReference type="SAM" id="MobiDB-lite"/>
    </source>
</evidence>
<evidence type="ECO:0000256" key="22">
    <source>
        <dbReference type="SAM" id="Phobius"/>
    </source>
</evidence>
<evidence type="ECO:0000256" key="10">
    <source>
        <dbReference type="ARBA" id="ARBA00022989"/>
    </source>
</evidence>
<evidence type="ECO:0000256" key="7">
    <source>
        <dbReference type="ARBA" id="ARBA00022692"/>
    </source>
</evidence>
<evidence type="ECO:0000256" key="12">
    <source>
        <dbReference type="ARBA" id="ARBA00023180"/>
    </source>
</evidence>
<protein>
    <recommendedName>
        <fullName evidence="17">Probable beta-glucosidase E</fullName>
        <ecNumber evidence="5">3.2.1.21</ecNumber>
    </recommendedName>
    <alternativeName>
        <fullName evidence="18">Beta-D-glucoside glucohydrolase E</fullName>
    </alternativeName>
    <alternativeName>
        <fullName evidence="19">Cellobiase E</fullName>
    </alternativeName>
    <alternativeName>
        <fullName evidence="20">Gentiobiase E</fullName>
    </alternativeName>
</protein>
<name>A0AAV9X805_9PEZI</name>